<dbReference type="AlphaFoldDB" id="A0A016VWV4"/>
<name>A0A016VWV4_9BILA</name>
<evidence type="ECO:0000313" key="1">
    <source>
        <dbReference type="EMBL" id="EYC32034.1"/>
    </source>
</evidence>
<gene>
    <name evidence="1" type="primary">Acey_s0003.g1363</name>
    <name evidence="1" type="ORF">Y032_0003g1363</name>
</gene>
<sequence length="66" mass="7982">MSWCLLCFRWFIFTTRIKNEKDRFSPNLERKYLLVPSKNMKLIRNNRNFITVQSILGAFALLNKNK</sequence>
<dbReference type="Proteomes" id="UP000024635">
    <property type="component" value="Unassembled WGS sequence"/>
</dbReference>
<comment type="caution">
    <text evidence="1">The sequence shown here is derived from an EMBL/GenBank/DDBJ whole genome shotgun (WGS) entry which is preliminary data.</text>
</comment>
<reference evidence="2" key="1">
    <citation type="journal article" date="2015" name="Nat. Genet.">
        <title>The genome and transcriptome of the zoonotic hookworm Ancylostoma ceylanicum identify infection-specific gene families.</title>
        <authorList>
            <person name="Schwarz E.M."/>
            <person name="Hu Y."/>
            <person name="Antoshechkin I."/>
            <person name="Miller M.M."/>
            <person name="Sternberg P.W."/>
            <person name="Aroian R.V."/>
        </authorList>
    </citation>
    <scope>NUCLEOTIDE SEQUENCE</scope>
    <source>
        <strain evidence="2">HY135</strain>
    </source>
</reference>
<dbReference type="EMBL" id="JARK01001339">
    <property type="protein sequence ID" value="EYC32034.1"/>
    <property type="molecule type" value="Genomic_DNA"/>
</dbReference>
<accession>A0A016VWV4</accession>
<protein>
    <submittedName>
        <fullName evidence="1">Uncharacterized protein</fullName>
    </submittedName>
</protein>
<organism evidence="1 2">
    <name type="scientific">Ancylostoma ceylanicum</name>
    <dbReference type="NCBI Taxonomy" id="53326"/>
    <lineage>
        <taxon>Eukaryota</taxon>
        <taxon>Metazoa</taxon>
        <taxon>Ecdysozoa</taxon>
        <taxon>Nematoda</taxon>
        <taxon>Chromadorea</taxon>
        <taxon>Rhabditida</taxon>
        <taxon>Rhabditina</taxon>
        <taxon>Rhabditomorpha</taxon>
        <taxon>Strongyloidea</taxon>
        <taxon>Ancylostomatidae</taxon>
        <taxon>Ancylostomatinae</taxon>
        <taxon>Ancylostoma</taxon>
    </lineage>
</organism>
<proteinExistence type="predicted"/>
<keyword evidence="2" id="KW-1185">Reference proteome</keyword>
<evidence type="ECO:0000313" key="2">
    <source>
        <dbReference type="Proteomes" id="UP000024635"/>
    </source>
</evidence>